<dbReference type="HOGENOM" id="CLU_018026_0_0_1"/>
<evidence type="ECO:0000256" key="2">
    <source>
        <dbReference type="ARBA" id="ARBA00022670"/>
    </source>
</evidence>
<comment type="similarity">
    <text evidence="1">Belongs to the peptidase C48 family.</text>
</comment>
<evidence type="ECO:0000256" key="1">
    <source>
        <dbReference type="ARBA" id="ARBA00005234"/>
    </source>
</evidence>
<keyword evidence="2" id="KW-0645">Protease</keyword>
<dbReference type="InterPro" id="IPR038765">
    <property type="entry name" value="Papain-like_cys_pep_sf"/>
</dbReference>
<dbReference type="SUPFAM" id="SSF54001">
    <property type="entry name" value="Cysteine proteinases"/>
    <property type="match status" value="1"/>
</dbReference>
<evidence type="ECO:0008006" key="9">
    <source>
        <dbReference type="Google" id="ProtNLM"/>
    </source>
</evidence>
<evidence type="ECO:0000313" key="8">
    <source>
        <dbReference type="Proteomes" id="UP000008694"/>
    </source>
</evidence>
<organism evidence="8">
    <name type="scientific">Arabidopsis lyrata subsp. lyrata</name>
    <name type="common">Lyre-leaved rock-cress</name>
    <dbReference type="NCBI Taxonomy" id="81972"/>
    <lineage>
        <taxon>Eukaryota</taxon>
        <taxon>Viridiplantae</taxon>
        <taxon>Streptophyta</taxon>
        <taxon>Embryophyta</taxon>
        <taxon>Tracheophyta</taxon>
        <taxon>Spermatophyta</taxon>
        <taxon>Magnoliopsida</taxon>
        <taxon>eudicotyledons</taxon>
        <taxon>Gunneridae</taxon>
        <taxon>Pentapetalae</taxon>
        <taxon>rosids</taxon>
        <taxon>malvids</taxon>
        <taxon>Brassicales</taxon>
        <taxon>Brassicaceae</taxon>
        <taxon>Camelineae</taxon>
        <taxon>Arabidopsis</taxon>
    </lineage>
</organism>
<evidence type="ECO:0000259" key="5">
    <source>
        <dbReference type="Pfam" id="PF02902"/>
    </source>
</evidence>
<proteinExistence type="inferred from homology"/>
<feature type="domain" description="Ubiquitin-like protease family profile" evidence="5">
    <location>
        <begin position="586"/>
        <end position="684"/>
    </location>
</feature>
<dbReference type="EMBL" id="GL348716">
    <property type="protein sequence ID" value="EFH57618.1"/>
    <property type="molecule type" value="Genomic_DNA"/>
</dbReference>
<keyword evidence="8" id="KW-1185">Reference proteome</keyword>
<feature type="domain" description="DUF1985" evidence="6">
    <location>
        <begin position="104"/>
        <end position="214"/>
    </location>
</feature>
<dbReference type="Pfam" id="PF02902">
    <property type="entry name" value="Peptidase_C48"/>
    <property type="match status" value="1"/>
</dbReference>
<evidence type="ECO:0000313" key="7">
    <source>
        <dbReference type="EMBL" id="EFH57618.1"/>
    </source>
</evidence>
<dbReference type="InterPro" id="IPR015410">
    <property type="entry name" value="DUF1985"/>
</dbReference>
<dbReference type="Proteomes" id="UP000008694">
    <property type="component" value="Unassembled WGS sequence"/>
</dbReference>
<dbReference type="PANTHER" id="PTHR48449:SF1">
    <property type="entry name" value="DUF1985 DOMAIN-CONTAINING PROTEIN"/>
    <property type="match status" value="1"/>
</dbReference>
<dbReference type="InterPro" id="IPR003653">
    <property type="entry name" value="Peptidase_C48_C"/>
</dbReference>
<protein>
    <recommendedName>
        <fullName evidence="9">Ubiquitin-like protease family profile domain-containing protein</fullName>
    </recommendedName>
</protein>
<dbReference type="PANTHER" id="PTHR48449">
    <property type="entry name" value="DUF1985 DOMAIN-CONTAINING PROTEIN"/>
    <property type="match status" value="1"/>
</dbReference>
<evidence type="ECO:0000259" key="6">
    <source>
        <dbReference type="Pfam" id="PF09331"/>
    </source>
</evidence>
<dbReference type="AlphaFoldDB" id="D7LHP6"/>
<feature type="region of interest" description="Disordered" evidence="4">
    <location>
        <begin position="1"/>
        <end position="29"/>
    </location>
</feature>
<evidence type="ECO:0000256" key="4">
    <source>
        <dbReference type="SAM" id="MobiDB-lite"/>
    </source>
</evidence>
<dbReference type="Gene3D" id="3.40.395.10">
    <property type="entry name" value="Adenoviral Proteinase, Chain A"/>
    <property type="match status" value="1"/>
</dbReference>
<dbReference type="GO" id="GO:0006508">
    <property type="term" value="P:proteolysis"/>
    <property type="evidence" value="ECO:0007669"/>
    <property type="project" value="UniProtKB-KW"/>
</dbReference>
<evidence type="ECO:0000256" key="3">
    <source>
        <dbReference type="ARBA" id="ARBA00022801"/>
    </source>
</evidence>
<accession>D7LHP6</accession>
<dbReference type="Pfam" id="PF09331">
    <property type="entry name" value="DUF1985"/>
    <property type="match status" value="1"/>
</dbReference>
<sequence>MVATRSSRLREAEVTSDPSRESPTVGRRSGWRHIVDAEERIISPAIRNRHSSVGNKRRRREGHWRYQNSECRLKRRCVSPVADRSSNDGHESESSMSVNVSASEVTGLPCGPYPDQLTIDSSQRQAEGAAPFLNTLLGAEVDVTIEGIVNILKAEPGMDGWKKLRLVLIVIVEGILICGTQPIRPGLAYVEMVKNLDFFLSFPWGRLAFERTVRMLQVGDKICTQSTIVKKLKQKSLVVHDRLVSTLPPLKTYHTENILAVENDDQLEVFQNINLTAVDMCGSISDGSFSDPNVKYMLKLIHGGYSFSKADWVGGDDSLDKLCICKKKSDMPCNCGSSFAYDDKGKSAAGTCTSGGVDNGSEIAKLWVEVAWMKKLQCSSIGMLRASIVSDIYSLVGLTKCLNCRSSPRICHAEYPLSVRTGSEACGAQAAELLYSCHQNDSVVDEVLPQPPDAHKFYLSPDNVQICTGNVHADLLPGQVPNDLLLTESSRSQTVSPCNVLVPAPALHCCDRVSQKLDQCRSHLNPIDCTLPMQLLSDRCRVPPRKICSGSLTLGKKHLLSIPLRCGYIPFRPPQTDLISRFKEQLHKYRKSSFMAPLVRMLPHLIMSACEPDDIEHVDSTFFSYSRLDGLAQNTRGGDCGAYVIKFIEMHCHGYEANHLSHFSNLMVDNFRMEFALDVYKDFIGKLRVQ</sequence>
<dbReference type="Gramene" id="scaffold_402079.1">
    <property type="protein sequence ID" value="scaffold_402079.1"/>
    <property type="gene ID" value="scaffold_402079.1"/>
</dbReference>
<reference evidence="8" key="1">
    <citation type="journal article" date="2011" name="Nat. Genet.">
        <title>The Arabidopsis lyrata genome sequence and the basis of rapid genome size change.</title>
        <authorList>
            <person name="Hu T.T."/>
            <person name="Pattyn P."/>
            <person name="Bakker E.G."/>
            <person name="Cao J."/>
            <person name="Cheng J.-F."/>
            <person name="Clark R.M."/>
            <person name="Fahlgren N."/>
            <person name="Fawcett J.A."/>
            <person name="Grimwood J."/>
            <person name="Gundlach H."/>
            <person name="Haberer G."/>
            <person name="Hollister J.D."/>
            <person name="Ossowski S."/>
            <person name="Ottilar R.P."/>
            <person name="Salamov A.A."/>
            <person name="Schneeberger K."/>
            <person name="Spannagl M."/>
            <person name="Wang X."/>
            <person name="Yang L."/>
            <person name="Nasrallah M.E."/>
            <person name="Bergelson J."/>
            <person name="Carrington J.C."/>
            <person name="Gaut B.S."/>
            <person name="Schmutz J."/>
            <person name="Mayer K.F.X."/>
            <person name="Van de Peer Y."/>
            <person name="Grigoriev I.V."/>
            <person name="Nordborg M."/>
            <person name="Weigel D."/>
            <person name="Guo Y.-L."/>
        </authorList>
    </citation>
    <scope>NUCLEOTIDE SEQUENCE [LARGE SCALE GENOMIC DNA]</scope>
    <source>
        <strain evidence="8">cv. MN47</strain>
    </source>
</reference>
<gene>
    <name evidence="7" type="ORF">ARALYDRAFT_902578</name>
</gene>
<keyword evidence="3" id="KW-0378">Hydrolase</keyword>
<name>D7LHP6_ARALL</name>
<dbReference type="GO" id="GO:0008234">
    <property type="term" value="F:cysteine-type peptidase activity"/>
    <property type="evidence" value="ECO:0007669"/>
    <property type="project" value="InterPro"/>
</dbReference>